<name>A0A3M7SNI3_BRAPC</name>
<proteinExistence type="predicted"/>
<keyword evidence="2" id="KW-1185">Reference proteome</keyword>
<evidence type="ECO:0000313" key="2">
    <source>
        <dbReference type="Proteomes" id="UP000276133"/>
    </source>
</evidence>
<evidence type="ECO:0000313" key="1">
    <source>
        <dbReference type="EMBL" id="RNA37167.1"/>
    </source>
</evidence>
<reference evidence="1 2" key="1">
    <citation type="journal article" date="2018" name="Sci. Rep.">
        <title>Genomic signatures of local adaptation to the degree of environmental predictability in rotifers.</title>
        <authorList>
            <person name="Franch-Gras L."/>
            <person name="Hahn C."/>
            <person name="Garcia-Roger E.M."/>
            <person name="Carmona M.J."/>
            <person name="Serra M."/>
            <person name="Gomez A."/>
        </authorList>
    </citation>
    <scope>NUCLEOTIDE SEQUENCE [LARGE SCALE GENOMIC DNA]</scope>
    <source>
        <strain evidence="1">HYR1</strain>
    </source>
</reference>
<accession>A0A3M7SNI3</accession>
<sequence>MSISPLFSISKDLKDVLITLNLFDISIFVKKIRFTQKKCMQKFCNSFLNFFNLKIKSLLKIEAWLDERFARKFINNDLWPNSHLI</sequence>
<comment type="caution">
    <text evidence="1">The sequence shown here is derived from an EMBL/GenBank/DDBJ whole genome shotgun (WGS) entry which is preliminary data.</text>
</comment>
<dbReference type="AlphaFoldDB" id="A0A3M7SNI3"/>
<organism evidence="1 2">
    <name type="scientific">Brachionus plicatilis</name>
    <name type="common">Marine rotifer</name>
    <name type="synonym">Brachionus muelleri</name>
    <dbReference type="NCBI Taxonomy" id="10195"/>
    <lineage>
        <taxon>Eukaryota</taxon>
        <taxon>Metazoa</taxon>
        <taxon>Spiralia</taxon>
        <taxon>Gnathifera</taxon>
        <taxon>Rotifera</taxon>
        <taxon>Eurotatoria</taxon>
        <taxon>Monogononta</taxon>
        <taxon>Pseudotrocha</taxon>
        <taxon>Ploima</taxon>
        <taxon>Brachionidae</taxon>
        <taxon>Brachionus</taxon>
    </lineage>
</organism>
<gene>
    <name evidence="1" type="ORF">BpHYR1_015065</name>
</gene>
<dbReference type="EMBL" id="REGN01001078">
    <property type="protein sequence ID" value="RNA37167.1"/>
    <property type="molecule type" value="Genomic_DNA"/>
</dbReference>
<dbReference type="Proteomes" id="UP000276133">
    <property type="component" value="Unassembled WGS sequence"/>
</dbReference>
<protein>
    <submittedName>
        <fullName evidence="1">Uncharacterized protein</fullName>
    </submittedName>
</protein>